<evidence type="ECO:0000313" key="3">
    <source>
        <dbReference type="EMBL" id="SFS33888.1"/>
    </source>
</evidence>
<reference evidence="2 5" key="2">
    <citation type="submission" date="2019-07" db="EMBL/GenBank/DDBJ databases">
        <title>Whole genome shotgun sequence of Halolactibacillus miurensis NBRC 100873.</title>
        <authorList>
            <person name="Hosoyama A."/>
            <person name="Uohara A."/>
            <person name="Ohji S."/>
            <person name="Ichikawa N."/>
        </authorList>
    </citation>
    <scope>NUCLEOTIDE SEQUENCE [LARGE SCALE GENOMIC DNA]</scope>
    <source>
        <strain evidence="2 5">NBRC 100873</strain>
    </source>
</reference>
<dbReference type="OrthoDB" id="9795247at2"/>
<dbReference type="InterPro" id="IPR049874">
    <property type="entry name" value="ROK_cs"/>
</dbReference>
<name>A0A1I6P1C3_9BACI</name>
<dbReference type="Pfam" id="PF00480">
    <property type="entry name" value="ROK"/>
    <property type="match status" value="1"/>
</dbReference>
<dbReference type="InterPro" id="IPR000600">
    <property type="entry name" value="ROK"/>
</dbReference>
<protein>
    <submittedName>
        <fullName evidence="3">Glucokinase</fullName>
    </submittedName>
</protein>
<evidence type="ECO:0000313" key="4">
    <source>
        <dbReference type="Proteomes" id="UP000199139"/>
    </source>
</evidence>
<dbReference type="PANTHER" id="PTHR18964:SF149">
    <property type="entry name" value="BIFUNCTIONAL UDP-N-ACETYLGLUCOSAMINE 2-EPIMERASE_N-ACETYLMANNOSAMINE KINASE"/>
    <property type="match status" value="1"/>
</dbReference>
<dbReference type="Proteomes" id="UP000199139">
    <property type="component" value="Unassembled WGS sequence"/>
</dbReference>
<comment type="similarity">
    <text evidence="1">Belongs to the ROK (NagC/XylR) family.</text>
</comment>
<dbReference type="SUPFAM" id="SSF53067">
    <property type="entry name" value="Actin-like ATPase domain"/>
    <property type="match status" value="1"/>
</dbReference>
<keyword evidence="3" id="KW-0808">Transferase</keyword>
<dbReference type="PANTHER" id="PTHR18964">
    <property type="entry name" value="ROK (REPRESSOR, ORF, KINASE) FAMILY"/>
    <property type="match status" value="1"/>
</dbReference>
<gene>
    <name evidence="2" type="primary">glcK</name>
    <name evidence="2" type="ORF">HMI01_01810</name>
    <name evidence="3" type="ORF">SAMN05421668_101127</name>
</gene>
<dbReference type="InterPro" id="IPR043129">
    <property type="entry name" value="ATPase_NBD"/>
</dbReference>
<dbReference type="CDD" id="cd24059">
    <property type="entry name" value="ASKHA_NBD_ROK_TM1224-like"/>
    <property type="match status" value="1"/>
</dbReference>
<reference evidence="3 4" key="1">
    <citation type="submission" date="2016-10" db="EMBL/GenBank/DDBJ databases">
        <authorList>
            <person name="de Groot N.N."/>
        </authorList>
    </citation>
    <scope>NUCLEOTIDE SEQUENCE [LARGE SCALE GENOMIC DNA]</scope>
    <source>
        <strain evidence="3 4">DSM 17074</strain>
    </source>
</reference>
<evidence type="ECO:0000313" key="2">
    <source>
        <dbReference type="EMBL" id="GEM03193.1"/>
    </source>
</evidence>
<dbReference type="EMBL" id="FPAI01000001">
    <property type="protein sequence ID" value="SFS33888.1"/>
    <property type="molecule type" value="Genomic_DNA"/>
</dbReference>
<accession>A0A1I6P1C3</accession>
<dbReference type="STRING" id="306541.SAMN05421668_101127"/>
<dbReference type="Proteomes" id="UP000321773">
    <property type="component" value="Unassembled WGS sequence"/>
</dbReference>
<evidence type="ECO:0000313" key="5">
    <source>
        <dbReference type="Proteomes" id="UP000321773"/>
    </source>
</evidence>
<keyword evidence="5" id="KW-1185">Reference proteome</keyword>
<dbReference type="AlphaFoldDB" id="A0A1I6P1C3"/>
<proteinExistence type="inferred from homology"/>
<dbReference type="PROSITE" id="PS01125">
    <property type="entry name" value="ROK"/>
    <property type="match status" value="1"/>
</dbReference>
<evidence type="ECO:0000256" key="1">
    <source>
        <dbReference type="ARBA" id="ARBA00006479"/>
    </source>
</evidence>
<dbReference type="GO" id="GO:0016301">
    <property type="term" value="F:kinase activity"/>
    <property type="evidence" value="ECO:0007669"/>
    <property type="project" value="UniProtKB-KW"/>
</dbReference>
<dbReference type="RefSeq" id="WP_062320198.1">
    <property type="nucleotide sequence ID" value="NZ_BJWJ01000001.1"/>
</dbReference>
<dbReference type="Gene3D" id="3.30.420.40">
    <property type="match status" value="2"/>
</dbReference>
<sequence length="307" mass="32750">MDKIIGIDIGGTKIAIGLLNTKGTLLAKKILPTDQTISPEAMVKEIYQHTIKLLSENSTSKKEILGIGIGAPGPIDTKTGQITSPPNLPDWRNIPVVDIFKQHFQLPIYFENDASAAALAEKWLGAGQAETDFVYMTISTGIGAGIYSNKQLLTGAKGNAGDIGHTVIDPSFGQCVCGQFGCLEHIASGTAIAREGSKLMGKQLSTLDVFSLYKEGEPQIVDYLNRVFQTLGAACVSMINTFEPNKIIIGGGVSSVGDLLFEPIREYVRHYALNPANRKTPIVPAELKQDAGVIGAAALVLSNKLLL</sequence>
<dbReference type="EMBL" id="BJWJ01000001">
    <property type="protein sequence ID" value="GEM03193.1"/>
    <property type="molecule type" value="Genomic_DNA"/>
</dbReference>
<keyword evidence="3" id="KW-0418">Kinase</keyword>
<organism evidence="3 4">
    <name type="scientific">Halolactibacillus miurensis</name>
    <dbReference type="NCBI Taxonomy" id="306541"/>
    <lineage>
        <taxon>Bacteria</taxon>
        <taxon>Bacillati</taxon>
        <taxon>Bacillota</taxon>
        <taxon>Bacilli</taxon>
        <taxon>Bacillales</taxon>
        <taxon>Bacillaceae</taxon>
        <taxon>Halolactibacillus</taxon>
    </lineage>
</organism>